<dbReference type="PANTHER" id="PTHR43280">
    <property type="entry name" value="ARAC-FAMILY TRANSCRIPTIONAL REGULATOR"/>
    <property type="match status" value="1"/>
</dbReference>
<dbReference type="InterPro" id="IPR018060">
    <property type="entry name" value="HTH_AraC"/>
</dbReference>
<dbReference type="Gene3D" id="2.60.120.10">
    <property type="entry name" value="Jelly Rolls"/>
    <property type="match status" value="1"/>
</dbReference>
<keyword evidence="2" id="KW-1185">Reference proteome</keyword>
<dbReference type="AlphaFoldDB" id="A0A288Q699"/>
<dbReference type="GeneID" id="94545970"/>
<sequence>MEKFKTKELQNSIRMPAMDWNITFFGGHQQAISKQWHYPLERHLAFETFYIVKGAIVVEVLDSQIHLNAGDIMVLSPNVWHETRSLAETTYFNFHFNLDDDRFVRNLMNQAILSFPSGSENSVEVAKSVEQLRCLLNENMEYSFIDELKIHKALSEFILNLFANDHATTNAIDASQLKIASSIAYGIRSKLQHQVHAYFNEDFLVPDKFQKVSIDKIYQELQISPSYGGSVFKKIYGYSPRQYLTKLKIAQAKRLLRLPDINIFTISAALGYNDSAHFTRQFKRWTGETPYQFRKNDEQ</sequence>
<dbReference type="PROSITE" id="PS01124">
    <property type="entry name" value="HTH_ARAC_FAMILY_2"/>
    <property type="match status" value="1"/>
</dbReference>
<dbReference type="PROSITE" id="PS00041">
    <property type="entry name" value="HTH_ARAC_FAMILY_1"/>
    <property type="match status" value="1"/>
</dbReference>
<dbReference type="InterPro" id="IPR020449">
    <property type="entry name" value="Tscrpt_reg_AraC-type_HTH"/>
</dbReference>
<comment type="caution">
    <text evidence="1">The sequence shown here is derived from an EMBL/GenBank/DDBJ whole genome shotgun (WGS) entry which is preliminary data.</text>
</comment>
<dbReference type="Pfam" id="PF02311">
    <property type="entry name" value="AraC_binding"/>
    <property type="match status" value="1"/>
</dbReference>
<dbReference type="SUPFAM" id="SSF46689">
    <property type="entry name" value="Homeodomain-like"/>
    <property type="match status" value="1"/>
</dbReference>
<name>A0A288Q699_9LACO</name>
<dbReference type="Proteomes" id="UP000254912">
    <property type="component" value="Unassembled WGS sequence"/>
</dbReference>
<dbReference type="KEGG" id="wso:WSWS_00771"/>
<dbReference type="Pfam" id="PF12833">
    <property type="entry name" value="HTH_18"/>
    <property type="match status" value="1"/>
</dbReference>
<dbReference type="PANTHER" id="PTHR43280:SF28">
    <property type="entry name" value="HTH-TYPE TRANSCRIPTIONAL ACTIVATOR RHAS"/>
    <property type="match status" value="1"/>
</dbReference>
<dbReference type="GO" id="GO:0003700">
    <property type="term" value="F:DNA-binding transcription factor activity"/>
    <property type="evidence" value="ECO:0007669"/>
    <property type="project" value="InterPro"/>
</dbReference>
<organism evidence="1 2">
    <name type="scientific">Weissella soli</name>
    <dbReference type="NCBI Taxonomy" id="155866"/>
    <lineage>
        <taxon>Bacteria</taxon>
        <taxon>Bacillati</taxon>
        <taxon>Bacillota</taxon>
        <taxon>Bacilli</taxon>
        <taxon>Lactobacillales</taxon>
        <taxon>Lactobacillaceae</taxon>
        <taxon>Weissella</taxon>
    </lineage>
</organism>
<dbReference type="InterPro" id="IPR037923">
    <property type="entry name" value="HTH-like"/>
</dbReference>
<dbReference type="InterPro" id="IPR018062">
    <property type="entry name" value="HTH_AraC-typ_CS"/>
</dbReference>
<dbReference type="SMART" id="SM00342">
    <property type="entry name" value="HTH_ARAC"/>
    <property type="match status" value="1"/>
</dbReference>
<dbReference type="InterPro" id="IPR014710">
    <property type="entry name" value="RmlC-like_jellyroll"/>
</dbReference>
<protein>
    <submittedName>
        <fullName evidence="1">AraC family transcriptional regulator</fullName>
    </submittedName>
</protein>
<dbReference type="EMBL" id="QRAS01000001">
    <property type="protein sequence ID" value="RDL11975.1"/>
    <property type="molecule type" value="Genomic_DNA"/>
</dbReference>
<reference evidence="1 2" key="1">
    <citation type="submission" date="2018-07" db="EMBL/GenBank/DDBJ databases">
        <title>Genomic Encyclopedia of Type Strains, Phase III (KMG-III): the genomes of soil and plant-associated and newly described type strains.</title>
        <authorList>
            <person name="Whitman W."/>
        </authorList>
    </citation>
    <scope>NUCLEOTIDE SEQUENCE [LARGE SCALE GENOMIC DNA]</scope>
    <source>
        <strain evidence="1 2">CECT 7031</strain>
    </source>
</reference>
<dbReference type="SUPFAM" id="SSF51215">
    <property type="entry name" value="Regulatory protein AraC"/>
    <property type="match status" value="1"/>
</dbReference>
<accession>A0A288Q699</accession>
<dbReference type="OrthoDB" id="1975977at2"/>
<dbReference type="GO" id="GO:0043565">
    <property type="term" value="F:sequence-specific DNA binding"/>
    <property type="evidence" value="ECO:0007669"/>
    <property type="project" value="InterPro"/>
</dbReference>
<dbReference type="RefSeq" id="WP_070230037.1">
    <property type="nucleotide sequence ID" value="NZ_BJYO01000002.1"/>
</dbReference>
<gene>
    <name evidence="1" type="ORF">DFP99_0399</name>
</gene>
<dbReference type="PRINTS" id="PR00032">
    <property type="entry name" value="HTHARAC"/>
</dbReference>
<proteinExistence type="predicted"/>
<dbReference type="Gene3D" id="1.10.10.60">
    <property type="entry name" value="Homeodomain-like"/>
    <property type="match status" value="2"/>
</dbReference>
<dbReference type="InterPro" id="IPR009057">
    <property type="entry name" value="Homeodomain-like_sf"/>
</dbReference>
<dbReference type="InterPro" id="IPR003313">
    <property type="entry name" value="AraC-bd"/>
</dbReference>
<evidence type="ECO:0000313" key="1">
    <source>
        <dbReference type="EMBL" id="RDL11975.1"/>
    </source>
</evidence>
<evidence type="ECO:0000313" key="2">
    <source>
        <dbReference type="Proteomes" id="UP000254912"/>
    </source>
</evidence>